<dbReference type="FunFam" id="1.20.1440.230:FF:000001">
    <property type="entry name" value="Mitochondrial NADH dehydrogenase flavoprotein 1"/>
    <property type="match status" value="1"/>
</dbReference>
<dbReference type="PANTHER" id="PTHR43578:SF3">
    <property type="entry name" value="NADH-QUINONE OXIDOREDUCTASE SUBUNIT F"/>
    <property type="match status" value="1"/>
</dbReference>
<dbReference type="InterPro" id="IPR017896">
    <property type="entry name" value="4Fe4S_Fe-S-bd"/>
</dbReference>
<dbReference type="AlphaFoldDB" id="A0A5C6DQG2"/>
<dbReference type="Gene3D" id="3.40.50.11540">
    <property type="entry name" value="NADH-ubiquinone oxidoreductase 51kDa subunit"/>
    <property type="match status" value="1"/>
</dbReference>
<dbReference type="Gene3D" id="1.20.1440.230">
    <property type="entry name" value="NADH-ubiquinone oxidoreductase 51kDa subunit, iron-sulphur binding domain"/>
    <property type="match status" value="1"/>
</dbReference>
<evidence type="ECO:0000256" key="5">
    <source>
        <dbReference type="ARBA" id="ARBA00022723"/>
    </source>
</evidence>
<dbReference type="Gene3D" id="3.30.70.20">
    <property type="match status" value="1"/>
</dbReference>
<dbReference type="Pfam" id="PF01512">
    <property type="entry name" value="Complex1_51K"/>
    <property type="match status" value="1"/>
</dbReference>
<keyword evidence="10" id="KW-0560">Oxidoreductase</keyword>
<dbReference type="InterPro" id="IPR002023">
    <property type="entry name" value="NuoE-like"/>
</dbReference>
<dbReference type="Pfam" id="PF10589">
    <property type="entry name" value="NADH_4Fe-4S"/>
    <property type="match status" value="1"/>
</dbReference>
<keyword evidence="3" id="KW-0004">4Fe-4S</keyword>
<dbReference type="GO" id="GO:0051537">
    <property type="term" value="F:2 iron, 2 sulfur cluster binding"/>
    <property type="evidence" value="ECO:0007669"/>
    <property type="project" value="UniProtKB-KW"/>
</dbReference>
<dbReference type="SUPFAM" id="SSF142019">
    <property type="entry name" value="Nqo1 FMN-binding domain-like"/>
    <property type="match status" value="1"/>
</dbReference>
<dbReference type="PANTHER" id="PTHR43578">
    <property type="entry name" value="NADH-QUINONE OXIDOREDUCTASE SUBUNIT F"/>
    <property type="match status" value="1"/>
</dbReference>
<evidence type="ECO:0000313" key="10">
    <source>
        <dbReference type="EMBL" id="TWU37881.1"/>
    </source>
</evidence>
<sequence>MTNIDLAFVDDAIARIGRGPEAVIPILQQIQTHYRYLPESALRHVCSQTEITPASIEGVSTFYSQFRHTPVGKHLIHVCLGTACHVKGAPLVIDSIRSELKLSQAEDTDKDGQFTIQSVACLGCCTLAPVVQMDDLTYGGLSPRKVPEMLGDFKQQLNRVASPSPARSPRNGESLGEIRIGMGSCCVAQGSDKVRDAVERVLAQSGACADVKRVGCVGMCHQTPLLEIVPKNGTTQLYAKVQAEDAESLVMKHFKPRGWAKRLSYTAEKWLDRFIVDEDDEPTIQKAINPREGSVCAFLGPQKHLATEDCGQIDPMDLEEYKRHNGFAALKKCIEMNDPQQIIDEVKKSGLRGRGGAGFPSGIKWQKVHDVDLSNDEQAKKYIICNGDEGDPGAFMDRMILESFPYRVIEGMMIAALATGAREGYFYVRAEYPLAVKRLREAIKICEADGILGDHILGSDFSMKLGIMEGAGAFVCGEETALLASMQGERGMPHLRPPYPAELGLWKQPTLINNVETYALVPWIFRNGWEAFAALGTEKSKGTKVFALAGKIARGGLIEVPMGITIRQVIDEVGGGVANGKKLKAVQVGGPSGGCVPAELADTSIDYESLAEVGAIMGSGGLVVLDEEDCMVDIARYFLRFTQDQSCGKCTFCRVGTRRMLDILDRICEGKGKRGDLETLERLSLDVSAGSLCGLGKTAPNPVLSMLRFFRNEFEAHLDGRCPAGRCTTLIQYKINQACTGCTLCAQECPVDAIPITPYKIHTINSDLCTRCDTCFQVCPENAVYVE</sequence>
<dbReference type="InterPro" id="IPR019575">
    <property type="entry name" value="Nuop51_4Fe4S-bd"/>
</dbReference>
<evidence type="ECO:0000256" key="7">
    <source>
        <dbReference type="ARBA" id="ARBA00023014"/>
    </source>
</evidence>
<evidence type="ECO:0000256" key="8">
    <source>
        <dbReference type="ARBA" id="ARBA00034078"/>
    </source>
</evidence>
<dbReference type="Proteomes" id="UP000315471">
    <property type="component" value="Unassembled WGS sequence"/>
</dbReference>
<dbReference type="InterPro" id="IPR041921">
    <property type="entry name" value="NuoE_N"/>
</dbReference>
<dbReference type="GO" id="GO:0046872">
    <property type="term" value="F:metal ion binding"/>
    <property type="evidence" value="ECO:0007669"/>
    <property type="project" value="UniProtKB-KW"/>
</dbReference>
<keyword evidence="6" id="KW-0408">Iron</keyword>
<dbReference type="Gene3D" id="6.10.250.1450">
    <property type="match status" value="1"/>
</dbReference>
<accession>A0A5C6DQG2</accession>
<dbReference type="InterPro" id="IPR017900">
    <property type="entry name" value="4Fe4S_Fe_S_CS"/>
</dbReference>
<evidence type="ECO:0000313" key="11">
    <source>
        <dbReference type="Proteomes" id="UP000315471"/>
    </source>
</evidence>
<dbReference type="PROSITE" id="PS51379">
    <property type="entry name" value="4FE4S_FER_2"/>
    <property type="match status" value="2"/>
</dbReference>
<dbReference type="Pfam" id="PF01257">
    <property type="entry name" value="2Fe-2S_thioredx"/>
    <property type="match status" value="1"/>
</dbReference>
<comment type="caution">
    <text evidence="10">The sequence shown here is derived from an EMBL/GenBank/DDBJ whole genome shotgun (WGS) entry which is preliminary data.</text>
</comment>
<dbReference type="InterPro" id="IPR036249">
    <property type="entry name" value="Thioredoxin-like_sf"/>
</dbReference>
<dbReference type="OrthoDB" id="9761899at2"/>
<dbReference type="InterPro" id="IPR042128">
    <property type="entry name" value="NuoE_dom"/>
</dbReference>
<dbReference type="InterPro" id="IPR011538">
    <property type="entry name" value="Nuo51_FMN-bd"/>
</dbReference>
<dbReference type="CDD" id="cd03064">
    <property type="entry name" value="TRX_Fd_NuoE"/>
    <property type="match status" value="1"/>
</dbReference>
<evidence type="ECO:0000256" key="6">
    <source>
        <dbReference type="ARBA" id="ARBA00023004"/>
    </source>
</evidence>
<evidence type="ECO:0000256" key="2">
    <source>
        <dbReference type="ARBA" id="ARBA00010643"/>
    </source>
</evidence>
<dbReference type="InterPro" id="IPR037207">
    <property type="entry name" value="Nuop51_4Fe4S-bd_sf"/>
</dbReference>
<comment type="similarity">
    <text evidence="1">Belongs to the complex I 51 kDa subunit family.</text>
</comment>
<dbReference type="EC" id="1.12.1.3" evidence="10"/>
<name>A0A5C6DQG2_9BACT</name>
<dbReference type="FunFam" id="3.40.50.11540:FF:000001">
    <property type="entry name" value="NADH dehydrogenase [ubiquinone] flavoprotein 1, mitochondrial"/>
    <property type="match status" value="1"/>
</dbReference>
<keyword evidence="5" id="KW-0479">Metal-binding</keyword>
<proteinExistence type="inferred from homology"/>
<keyword evidence="7" id="KW-0411">Iron-sulfur</keyword>
<dbReference type="PROSITE" id="PS00198">
    <property type="entry name" value="4FE4S_FER_1"/>
    <property type="match status" value="1"/>
</dbReference>
<organism evidence="10 11">
    <name type="scientific">Novipirellula aureliae</name>
    <dbReference type="NCBI Taxonomy" id="2527966"/>
    <lineage>
        <taxon>Bacteria</taxon>
        <taxon>Pseudomonadati</taxon>
        <taxon>Planctomycetota</taxon>
        <taxon>Planctomycetia</taxon>
        <taxon>Pirellulales</taxon>
        <taxon>Pirellulaceae</taxon>
        <taxon>Novipirellula</taxon>
    </lineage>
</organism>
<dbReference type="CDD" id="cd02980">
    <property type="entry name" value="TRX_Fd_family"/>
    <property type="match status" value="1"/>
</dbReference>
<protein>
    <submittedName>
        <fullName evidence="10">NADP-reducing hydrogenase subunit HndC</fullName>
        <ecNumber evidence="10">1.12.1.3</ecNumber>
    </submittedName>
</protein>
<dbReference type="Gene3D" id="1.10.10.1590">
    <property type="entry name" value="NADH-quinone oxidoreductase subunit E"/>
    <property type="match status" value="1"/>
</dbReference>
<dbReference type="SUPFAM" id="SSF140490">
    <property type="entry name" value="Nqo1C-terminal domain-like"/>
    <property type="match status" value="1"/>
</dbReference>
<keyword evidence="11" id="KW-1185">Reference proteome</keyword>
<dbReference type="SMART" id="SM00928">
    <property type="entry name" value="NADH_4Fe-4S"/>
    <property type="match status" value="1"/>
</dbReference>
<reference evidence="10 11" key="1">
    <citation type="submission" date="2019-02" db="EMBL/GenBank/DDBJ databases">
        <title>Deep-cultivation of Planctomycetes and their phenomic and genomic characterization uncovers novel biology.</title>
        <authorList>
            <person name="Wiegand S."/>
            <person name="Jogler M."/>
            <person name="Boedeker C."/>
            <person name="Pinto D."/>
            <person name="Vollmers J."/>
            <person name="Rivas-Marin E."/>
            <person name="Kohn T."/>
            <person name="Peeters S.H."/>
            <person name="Heuer A."/>
            <person name="Rast P."/>
            <person name="Oberbeckmann S."/>
            <person name="Bunk B."/>
            <person name="Jeske O."/>
            <person name="Meyerdierks A."/>
            <person name="Storesund J.E."/>
            <person name="Kallscheuer N."/>
            <person name="Luecker S."/>
            <person name="Lage O.M."/>
            <person name="Pohl T."/>
            <person name="Merkel B.J."/>
            <person name="Hornburger P."/>
            <person name="Mueller R.-W."/>
            <person name="Bruemmer F."/>
            <person name="Labrenz M."/>
            <person name="Spormann A.M."/>
            <person name="Op Den Camp H."/>
            <person name="Overmann J."/>
            <person name="Amann R."/>
            <person name="Jetten M.S.M."/>
            <person name="Mascher T."/>
            <person name="Medema M.H."/>
            <person name="Devos D.P."/>
            <person name="Kaster A.-K."/>
            <person name="Ovreas L."/>
            <person name="Rohde M."/>
            <person name="Galperin M.Y."/>
            <person name="Jogler C."/>
        </authorList>
    </citation>
    <scope>NUCLEOTIDE SEQUENCE [LARGE SCALE GENOMIC DNA]</scope>
    <source>
        <strain evidence="10 11">Q31b</strain>
    </source>
</reference>
<dbReference type="PROSITE" id="PS01099">
    <property type="entry name" value="COMPLEX1_24K"/>
    <property type="match status" value="1"/>
</dbReference>
<dbReference type="Gene3D" id="3.10.20.600">
    <property type="match status" value="1"/>
</dbReference>
<dbReference type="SUPFAM" id="SSF54862">
    <property type="entry name" value="4Fe-4S ferredoxins"/>
    <property type="match status" value="1"/>
</dbReference>
<dbReference type="GO" id="GO:0050583">
    <property type="term" value="F:hydrogen dehydrogenase (NADP+) activity"/>
    <property type="evidence" value="ECO:0007669"/>
    <property type="project" value="UniProtKB-EC"/>
</dbReference>
<evidence type="ECO:0000256" key="4">
    <source>
        <dbReference type="ARBA" id="ARBA00022714"/>
    </source>
</evidence>
<keyword evidence="4" id="KW-0001">2Fe-2S</keyword>
<dbReference type="Gene3D" id="3.40.30.10">
    <property type="entry name" value="Glutaredoxin"/>
    <property type="match status" value="2"/>
</dbReference>
<dbReference type="Pfam" id="PF14697">
    <property type="entry name" value="Fer4_21"/>
    <property type="match status" value="1"/>
</dbReference>
<comment type="cofactor">
    <cofactor evidence="8">
        <name>[2Fe-2S] cluster</name>
        <dbReference type="ChEBI" id="CHEBI:190135"/>
    </cofactor>
</comment>
<dbReference type="SUPFAM" id="SSF142984">
    <property type="entry name" value="Nqo1 middle domain-like"/>
    <property type="match status" value="1"/>
</dbReference>
<comment type="similarity">
    <text evidence="2">Belongs to the complex I 24 kDa subunit family.</text>
</comment>
<evidence type="ECO:0000256" key="1">
    <source>
        <dbReference type="ARBA" id="ARBA00007523"/>
    </source>
</evidence>
<feature type="domain" description="4Fe-4S ferredoxin-type" evidence="9">
    <location>
        <begin position="731"/>
        <end position="759"/>
    </location>
</feature>
<dbReference type="RefSeq" id="WP_146601800.1">
    <property type="nucleotide sequence ID" value="NZ_SJPY01000007.1"/>
</dbReference>
<feature type="domain" description="4Fe-4S ferredoxin-type" evidence="9">
    <location>
        <begin position="760"/>
        <end position="787"/>
    </location>
</feature>
<gene>
    <name evidence="10" type="primary">hndC</name>
    <name evidence="10" type="ORF">Q31b_46700</name>
</gene>
<evidence type="ECO:0000259" key="9">
    <source>
        <dbReference type="PROSITE" id="PS51379"/>
    </source>
</evidence>
<dbReference type="GO" id="GO:0051539">
    <property type="term" value="F:4 iron, 4 sulfur cluster binding"/>
    <property type="evidence" value="ECO:0007669"/>
    <property type="project" value="UniProtKB-KW"/>
</dbReference>
<dbReference type="InterPro" id="IPR037225">
    <property type="entry name" value="Nuo51_FMN-bd_sf"/>
</dbReference>
<evidence type="ECO:0000256" key="3">
    <source>
        <dbReference type="ARBA" id="ARBA00022485"/>
    </source>
</evidence>
<dbReference type="EMBL" id="SJPY01000007">
    <property type="protein sequence ID" value="TWU37881.1"/>
    <property type="molecule type" value="Genomic_DNA"/>
</dbReference>
<dbReference type="SUPFAM" id="SSF52833">
    <property type="entry name" value="Thioredoxin-like"/>
    <property type="match status" value="2"/>
</dbReference>